<gene>
    <name evidence="4" type="ORF">GVT53_05110</name>
</gene>
<dbReference type="GO" id="GO:0016989">
    <property type="term" value="F:sigma factor antagonist activity"/>
    <property type="evidence" value="ECO:0007669"/>
    <property type="project" value="TreeGrafter"/>
</dbReference>
<feature type="transmembrane region" description="Helical" evidence="1">
    <location>
        <begin position="79"/>
        <end position="99"/>
    </location>
</feature>
<dbReference type="InterPro" id="IPR006860">
    <property type="entry name" value="FecR"/>
</dbReference>
<dbReference type="EMBL" id="CP049616">
    <property type="protein sequence ID" value="QII44075.1"/>
    <property type="molecule type" value="Genomic_DNA"/>
</dbReference>
<dbReference type="Proteomes" id="UP000502928">
    <property type="component" value="Chromosome"/>
</dbReference>
<dbReference type="PANTHER" id="PTHR30273:SF2">
    <property type="entry name" value="PROTEIN FECR"/>
    <property type="match status" value="1"/>
</dbReference>
<protein>
    <submittedName>
        <fullName evidence="4">DUF4974 domain-containing protein</fullName>
    </submittedName>
</protein>
<keyword evidence="1" id="KW-0812">Transmembrane</keyword>
<dbReference type="PIRSF" id="PIRSF018266">
    <property type="entry name" value="FecR"/>
    <property type="match status" value="1"/>
</dbReference>
<dbReference type="KEGG" id="mut:GVT53_05110"/>
<accession>A0A6G7IZU5</accession>
<dbReference type="InterPro" id="IPR032508">
    <property type="entry name" value="FecR_C"/>
</dbReference>
<evidence type="ECO:0000259" key="2">
    <source>
        <dbReference type="Pfam" id="PF04773"/>
    </source>
</evidence>
<dbReference type="AlphaFoldDB" id="A0A6G7IZU5"/>
<evidence type="ECO:0000313" key="5">
    <source>
        <dbReference type="Proteomes" id="UP000502928"/>
    </source>
</evidence>
<dbReference type="Pfam" id="PF04773">
    <property type="entry name" value="FecR"/>
    <property type="match status" value="1"/>
</dbReference>
<dbReference type="PANTHER" id="PTHR30273">
    <property type="entry name" value="PERIPLASMIC SIGNAL SENSOR AND SIGMA FACTOR ACTIVATOR FECR-RELATED"/>
    <property type="match status" value="1"/>
</dbReference>
<dbReference type="RefSeq" id="WP_166247736.1">
    <property type="nucleotide sequence ID" value="NZ_CP049616.1"/>
</dbReference>
<dbReference type="Pfam" id="PF16344">
    <property type="entry name" value="FecR_C"/>
    <property type="match status" value="1"/>
</dbReference>
<evidence type="ECO:0000256" key="1">
    <source>
        <dbReference type="SAM" id="Phobius"/>
    </source>
</evidence>
<keyword evidence="5" id="KW-1185">Reference proteome</keyword>
<keyword evidence="1" id="KW-0472">Membrane</keyword>
<evidence type="ECO:0000313" key="4">
    <source>
        <dbReference type="EMBL" id="QII44075.1"/>
    </source>
</evidence>
<organism evidence="4 5">
    <name type="scientific">Flagellimonas oceani</name>
    <dbReference type="NCBI Taxonomy" id="2698672"/>
    <lineage>
        <taxon>Bacteria</taxon>
        <taxon>Pseudomonadati</taxon>
        <taxon>Bacteroidota</taxon>
        <taxon>Flavobacteriia</taxon>
        <taxon>Flavobacteriales</taxon>
        <taxon>Flavobacteriaceae</taxon>
        <taxon>Flagellimonas</taxon>
    </lineage>
</organism>
<dbReference type="Gene3D" id="3.55.50.30">
    <property type="match status" value="1"/>
</dbReference>
<feature type="domain" description="Protein FecR C-terminal" evidence="3">
    <location>
        <begin position="256"/>
        <end position="323"/>
    </location>
</feature>
<dbReference type="InterPro" id="IPR012373">
    <property type="entry name" value="Ferrdict_sens_TM"/>
</dbReference>
<sequence>MSKETNNQKSIAILIRRLLTGRADRNERDRLDEWFNTYRRNEGNLFEVGRWFGIRNRMWNRIEAQLNQSKTHYLSFTRYALGTAATVLVLFGIGAYLYWGTDITGPSKGTETVLYAGIGEIKEVYLPDSTHVWLNSETTLRYSDNYGRKGRNVALDGEAFFEVTRNEQSPFTVHTAQSATQVLGTSFSVRAYPDESQSVGVVTGKVGVRPVTNGPDHKDYLLKPGDELAFGIGWDIPELTHDNPVDRFHGWKNDILFFEARPLSEVASSLERKFGVTVQLDKQDDLANKKFTGVFDRQKLPEILHTIGLSMGITIEQPNDSIIKIGTAQRFHQNDYGY</sequence>
<name>A0A6G7IZU5_9FLAO</name>
<dbReference type="Gene3D" id="2.60.120.1440">
    <property type="match status" value="1"/>
</dbReference>
<evidence type="ECO:0000259" key="3">
    <source>
        <dbReference type="Pfam" id="PF16344"/>
    </source>
</evidence>
<proteinExistence type="predicted"/>
<keyword evidence="1" id="KW-1133">Transmembrane helix</keyword>
<reference evidence="4 5" key="1">
    <citation type="submission" date="2020-02" db="EMBL/GenBank/DDBJ databases">
        <title>Complete genome of Muricauda sp. 501str8.</title>
        <authorList>
            <person name="Dong B."/>
            <person name="Zhu S."/>
            <person name="Yang J."/>
            <person name="Chen J."/>
        </authorList>
    </citation>
    <scope>NUCLEOTIDE SEQUENCE [LARGE SCALE GENOMIC DNA]</scope>
    <source>
        <strain evidence="4 5">501str8</strain>
    </source>
</reference>
<feature type="domain" description="FecR protein" evidence="2">
    <location>
        <begin position="116"/>
        <end position="206"/>
    </location>
</feature>